<gene>
    <name evidence="4" type="ORF">RGE70_14010</name>
</gene>
<dbReference type="PROSITE" id="PS50977">
    <property type="entry name" value="HTH_TETR_2"/>
    <property type="match status" value="1"/>
</dbReference>
<dbReference type="RefSeq" id="WP_310472056.1">
    <property type="nucleotide sequence ID" value="NZ_CP136522.1"/>
</dbReference>
<dbReference type="InterPro" id="IPR009057">
    <property type="entry name" value="Homeodomain-like_sf"/>
</dbReference>
<evidence type="ECO:0000259" key="3">
    <source>
        <dbReference type="PROSITE" id="PS50977"/>
    </source>
</evidence>
<evidence type="ECO:0000256" key="2">
    <source>
        <dbReference type="PROSITE-ProRule" id="PRU00335"/>
    </source>
</evidence>
<organism evidence="4 5">
    <name type="scientific">Shewanella youngdeokensis</name>
    <dbReference type="NCBI Taxonomy" id="2999068"/>
    <lineage>
        <taxon>Bacteria</taxon>
        <taxon>Pseudomonadati</taxon>
        <taxon>Pseudomonadota</taxon>
        <taxon>Gammaproteobacteria</taxon>
        <taxon>Alteromonadales</taxon>
        <taxon>Shewanellaceae</taxon>
        <taxon>Shewanella</taxon>
    </lineage>
</organism>
<dbReference type="Proteomes" id="UP001529491">
    <property type="component" value="Chromosome"/>
</dbReference>
<reference evidence="4 5" key="1">
    <citation type="submission" date="2023-10" db="EMBL/GenBank/DDBJ databases">
        <title>Complete genome sequence of Shewanella sp. DAU334.</title>
        <authorList>
            <person name="Lee Y.-S."/>
            <person name="Jeong H.-R."/>
            <person name="Hwang E.-J."/>
            <person name="Choi Y.-L."/>
            <person name="Kim G.-D."/>
        </authorList>
    </citation>
    <scope>NUCLEOTIDE SEQUENCE [LARGE SCALE GENOMIC DNA]</scope>
    <source>
        <strain evidence="4 5">DAU334</strain>
    </source>
</reference>
<feature type="domain" description="HTH tetR-type" evidence="3">
    <location>
        <begin position="9"/>
        <end position="69"/>
    </location>
</feature>
<accession>A0ABZ0JVX2</accession>
<keyword evidence="1 2" id="KW-0238">DNA-binding</keyword>
<dbReference type="SUPFAM" id="SSF46689">
    <property type="entry name" value="Homeodomain-like"/>
    <property type="match status" value="1"/>
</dbReference>
<dbReference type="EMBL" id="CP136522">
    <property type="protein sequence ID" value="WOT04427.1"/>
    <property type="molecule type" value="Genomic_DNA"/>
</dbReference>
<sequence>MHNHLKTESSTRDRILAEAKKLIIAEGLCSFRLSQLPQLSQCSPKTFYNHFKSREDIVAALYIVAINDSMEKQDQLMARKDLSFKEKVVYKHMYDVVKCWSAKESDICVNFLGANPHIYGVSSPEFEGNMDVIFIEIKNKVQELWKQAIKSGELLSSKKEIVDCIFLIRTIERGSIVIGQNKFVRQHGHDNSLETFFDLVCFAANTLKWKDEQQLSFTRMLEVVTPYIESASGSTFKHCKLNYETLNDPLEL</sequence>
<keyword evidence="5" id="KW-1185">Reference proteome</keyword>
<proteinExistence type="predicted"/>
<feature type="DNA-binding region" description="H-T-H motif" evidence="2">
    <location>
        <begin position="32"/>
        <end position="51"/>
    </location>
</feature>
<name>A0ABZ0JVX2_9GAMM</name>
<dbReference type="Gene3D" id="1.10.357.10">
    <property type="entry name" value="Tetracycline Repressor, domain 2"/>
    <property type="match status" value="1"/>
</dbReference>
<evidence type="ECO:0000256" key="1">
    <source>
        <dbReference type="ARBA" id="ARBA00023125"/>
    </source>
</evidence>
<evidence type="ECO:0000313" key="5">
    <source>
        <dbReference type="Proteomes" id="UP001529491"/>
    </source>
</evidence>
<dbReference type="InterPro" id="IPR001647">
    <property type="entry name" value="HTH_TetR"/>
</dbReference>
<protein>
    <submittedName>
        <fullName evidence="4">TetR/AcrR family transcriptional regulator</fullName>
    </submittedName>
</protein>
<evidence type="ECO:0000313" key="4">
    <source>
        <dbReference type="EMBL" id="WOT04427.1"/>
    </source>
</evidence>